<protein>
    <submittedName>
        <fullName evidence="7">Serine/threonine-protein kinase</fullName>
    </submittedName>
</protein>
<feature type="transmembrane region" description="Helical" evidence="5">
    <location>
        <begin position="455"/>
        <end position="479"/>
    </location>
</feature>
<dbReference type="SUPFAM" id="SSF56112">
    <property type="entry name" value="Protein kinase-like (PK-like)"/>
    <property type="match status" value="1"/>
</dbReference>
<gene>
    <name evidence="7" type="ORF">POL67_43390</name>
</gene>
<reference evidence="7 8" key="1">
    <citation type="submission" date="2022-11" db="EMBL/GenBank/DDBJ databases">
        <title>Minimal conservation of predation-associated metabolite biosynthetic gene clusters underscores biosynthetic potential of Myxococcota including descriptions for ten novel species: Archangium lansinium sp. nov., Myxococcus landrumus sp. nov., Nannocystis bai.</title>
        <authorList>
            <person name="Ahearne A."/>
            <person name="Stevens C."/>
            <person name="Dowd S."/>
        </authorList>
    </citation>
    <scope>NUCLEOTIDE SEQUENCE [LARGE SCALE GENOMIC DNA]</scope>
    <source>
        <strain evidence="7 8">RJM3</strain>
    </source>
</reference>
<evidence type="ECO:0000259" key="6">
    <source>
        <dbReference type="PROSITE" id="PS50011"/>
    </source>
</evidence>
<evidence type="ECO:0000256" key="4">
    <source>
        <dbReference type="ARBA" id="ARBA00022840"/>
    </source>
</evidence>
<evidence type="ECO:0000256" key="1">
    <source>
        <dbReference type="ARBA" id="ARBA00022679"/>
    </source>
</evidence>
<dbReference type="Gene3D" id="1.10.510.10">
    <property type="entry name" value="Transferase(Phosphotransferase) domain 1"/>
    <property type="match status" value="1"/>
</dbReference>
<dbReference type="PANTHER" id="PTHR43289:SF6">
    <property type="entry name" value="SERINE_THREONINE-PROTEIN KINASE NEKL-3"/>
    <property type="match status" value="1"/>
</dbReference>
<dbReference type="Pfam" id="PF00069">
    <property type="entry name" value="Pkinase"/>
    <property type="match status" value="1"/>
</dbReference>
<keyword evidence="5" id="KW-0812">Transmembrane</keyword>
<feature type="domain" description="Protein kinase" evidence="6">
    <location>
        <begin position="13"/>
        <end position="287"/>
    </location>
</feature>
<name>A0ABT5F2C1_9BACT</name>
<keyword evidence="2" id="KW-0547">Nucleotide-binding</keyword>
<accession>A0ABT5F2C1</accession>
<dbReference type="PROSITE" id="PS50011">
    <property type="entry name" value="PROTEIN_KINASE_DOM"/>
    <property type="match status" value="1"/>
</dbReference>
<keyword evidence="1" id="KW-0808">Transferase</keyword>
<dbReference type="Gene3D" id="3.30.200.20">
    <property type="entry name" value="Phosphorylase Kinase, domain 1"/>
    <property type="match status" value="1"/>
</dbReference>
<dbReference type="EMBL" id="JAQNDO010000001">
    <property type="protein sequence ID" value="MDC0748251.1"/>
    <property type="molecule type" value="Genomic_DNA"/>
</dbReference>
<organism evidence="7 8">
    <name type="scientific">Polyangium mundeleinium</name>
    <dbReference type="NCBI Taxonomy" id="2995306"/>
    <lineage>
        <taxon>Bacteria</taxon>
        <taxon>Pseudomonadati</taxon>
        <taxon>Myxococcota</taxon>
        <taxon>Polyangia</taxon>
        <taxon>Polyangiales</taxon>
        <taxon>Polyangiaceae</taxon>
        <taxon>Polyangium</taxon>
    </lineage>
</organism>
<dbReference type="InterPro" id="IPR000719">
    <property type="entry name" value="Prot_kinase_dom"/>
</dbReference>
<dbReference type="SMART" id="SM00220">
    <property type="entry name" value="S_TKc"/>
    <property type="match status" value="1"/>
</dbReference>
<evidence type="ECO:0000256" key="2">
    <source>
        <dbReference type="ARBA" id="ARBA00022741"/>
    </source>
</evidence>
<dbReference type="GO" id="GO:0016301">
    <property type="term" value="F:kinase activity"/>
    <property type="evidence" value="ECO:0007669"/>
    <property type="project" value="UniProtKB-KW"/>
</dbReference>
<dbReference type="PROSITE" id="PS00108">
    <property type="entry name" value="PROTEIN_KINASE_ST"/>
    <property type="match status" value="1"/>
</dbReference>
<dbReference type="PANTHER" id="PTHR43289">
    <property type="entry name" value="MITOGEN-ACTIVATED PROTEIN KINASE KINASE KINASE 20-RELATED"/>
    <property type="match status" value="1"/>
</dbReference>
<evidence type="ECO:0000256" key="3">
    <source>
        <dbReference type="ARBA" id="ARBA00022777"/>
    </source>
</evidence>
<evidence type="ECO:0000313" key="8">
    <source>
        <dbReference type="Proteomes" id="UP001221411"/>
    </source>
</evidence>
<dbReference type="InterPro" id="IPR011009">
    <property type="entry name" value="Kinase-like_dom_sf"/>
</dbReference>
<keyword evidence="4" id="KW-0067">ATP-binding</keyword>
<evidence type="ECO:0000256" key="5">
    <source>
        <dbReference type="SAM" id="Phobius"/>
    </source>
</evidence>
<dbReference type="CDD" id="cd14014">
    <property type="entry name" value="STKc_PknB_like"/>
    <property type="match status" value="1"/>
</dbReference>
<keyword evidence="5" id="KW-0472">Membrane</keyword>
<comment type="caution">
    <text evidence="7">The sequence shown here is derived from an EMBL/GenBank/DDBJ whole genome shotgun (WGS) entry which is preliminary data.</text>
</comment>
<proteinExistence type="predicted"/>
<dbReference type="RefSeq" id="WP_271927107.1">
    <property type="nucleotide sequence ID" value="NZ_JAQNDO010000001.1"/>
</dbReference>
<dbReference type="InterPro" id="IPR008271">
    <property type="entry name" value="Ser/Thr_kinase_AS"/>
</dbReference>
<dbReference type="Proteomes" id="UP001221411">
    <property type="component" value="Unassembled WGS sequence"/>
</dbReference>
<sequence>MDFVPGAMIGGKYRLERKIAEGGMGEVWIGAQVGGAQVAIKRLLPDAARDHHLVTRFRREALLLGKIESDHVSRVIEQTTDPDFGLLLVMEYVEGMSLADLLEKQGTLAVEEVLDIGEGVARAIADLHRASIVHRDVKPENVILRRLSSGERRAVLIDFGLARLLDPAEDQRGKEETLTGITRADMAVGTIPYMAPEQLLNSRDVNGTADVYALGAILYRAASGRNVFGDQDDLSYARQKLSDDAPPIALTRRDPAAERLSAIVMRAVKRRPAERYEGIEPMLKELAEARALARPRGGDADAPTQAAPVSSLLGSAATQLPFAAPAAPSPVAPPPASARFGPSAPIQRPSPALTVPMPAVSDIPDPGPPAALRRPSPAFGVPAVAPAAAPPQVIITPPAAPPPVALPIAAAPLAAPPVAPPLGRPPVVGFGEMPGAPRPAPAVVIPADAVPRRAAFAFGLVALGVGFVLGFVAHALLAAGGSP</sequence>
<keyword evidence="8" id="KW-1185">Reference proteome</keyword>
<keyword evidence="3 7" id="KW-0418">Kinase</keyword>
<evidence type="ECO:0000313" key="7">
    <source>
        <dbReference type="EMBL" id="MDC0748251.1"/>
    </source>
</evidence>
<keyword evidence="5" id="KW-1133">Transmembrane helix</keyword>